<dbReference type="EMBL" id="CP136051">
    <property type="protein sequence ID" value="WOK07349.1"/>
    <property type="molecule type" value="Genomic_DNA"/>
</dbReference>
<reference evidence="4 5" key="1">
    <citation type="journal article" date="2023" name="Microbiol. Resour. Announc.">
        <title>Complete Genome Sequence of Imperialibacter roseus strain P4T.</title>
        <authorList>
            <person name="Tizabi D.R."/>
            <person name="Bachvaroff T."/>
            <person name="Hill R.T."/>
        </authorList>
    </citation>
    <scope>NUCLEOTIDE SEQUENCE [LARGE SCALE GENOMIC DNA]</scope>
    <source>
        <strain evidence="4 5">P4T</strain>
    </source>
</reference>
<evidence type="ECO:0000256" key="1">
    <source>
        <dbReference type="ARBA" id="ARBA00022729"/>
    </source>
</evidence>
<evidence type="ECO:0000259" key="3">
    <source>
        <dbReference type="Pfam" id="PF07715"/>
    </source>
</evidence>
<dbReference type="PANTHER" id="PTHR30069:SF29">
    <property type="entry name" value="HEMOGLOBIN AND HEMOGLOBIN-HAPTOGLOBIN-BINDING PROTEIN 1-RELATED"/>
    <property type="match status" value="1"/>
</dbReference>
<feature type="signal peptide" evidence="2">
    <location>
        <begin position="1"/>
        <end position="20"/>
    </location>
</feature>
<evidence type="ECO:0000256" key="2">
    <source>
        <dbReference type="SAM" id="SignalP"/>
    </source>
</evidence>
<sequence>MRAFFLLAASLLSFSCISQAAGGQNLLQAIAFFESEAGVKFSYDPEVLGLIDRKFDTKNTDLPSFIETVENSLPLTIDQVNEQHYTISLAQAEFHLIVTDSTTREAIFPEMGGVLLLNGQPVQSVQSNDEWTFSYKPSVRDSVEVYVPGYVRQRITFRQLLNSTHLTLPLSLITLHLKKVVIEDYLTSGINMDPAGQSISIHTADLPLLPGETDGDLFASLAALPGITTPDNRPGNLFIRGSSTDQSLILFDNIPIYHRGHYFGTISPYNPKVVEEVKVYRNGYHPRMGGRVGGAVEIQSDHQPALHPKTGLGTNSLYAMGYTKVPLAGKKVGISLGARRSYPYSFSSPKLRAISQMVFAASALTDSAGKVQENIDVLFEDYHARITFQPNRKNELYFTSIFTRSKTEFTTNVPEENQVKNVGFNFQWKYAITRKAKSSLSVTVSDYDYSYLIGMAIQNATPGVSGGYSLNGIKDYSIQEEVDIKLPNANSLQTGVDYQLQQTYFKYSLTNPRDTIPVILGDQAEAQSFSPFANFEWNSLRKLYAQIGVRATYYDLTNNLQVTPRLFVNYYPHQALTLKGSLGWYRQYLSQVKNLEFSSGGFDNELWLLARANNNIISGTQAMVGGVVSVNSWIFDLEGYYKTADNVTYHSDKRFYNNRGIYLTADHAMYGVDFFIKKKVNESVAIWTGYSWNQSKVALDSALDITYDSKYSQPNVFYLGGLVERGRWKLSAGWRLNSGLTSRSLDMIQAENLFLEETSRRQSGGRPGGNSGLTNPFDALPYRYPAVHMLDISASYTIPPTEERRLSATFGVSLINAYNQVNMTDIVTRKGNPVPRLKERDAIQFAPNLMVMIEW</sequence>
<dbReference type="InterPro" id="IPR037066">
    <property type="entry name" value="Plug_dom_sf"/>
</dbReference>
<dbReference type="PANTHER" id="PTHR30069">
    <property type="entry name" value="TONB-DEPENDENT OUTER MEMBRANE RECEPTOR"/>
    <property type="match status" value="1"/>
</dbReference>
<dbReference type="PROSITE" id="PS51257">
    <property type="entry name" value="PROKAR_LIPOPROTEIN"/>
    <property type="match status" value="1"/>
</dbReference>
<dbReference type="SUPFAM" id="SSF56935">
    <property type="entry name" value="Porins"/>
    <property type="match status" value="1"/>
</dbReference>
<keyword evidence="1 2" id="KW-0732">Signal</keyword>
<keyword evidence="4" id="KW-0675">Receptor</keyword>
<keyword evidence="5" id="KW-1185">Reference proteome</keyword>
<gene>
    <name evidence="4" type="ORF">RT717_01775</name>
</gene>
<name>A0ABZ0IT79_9BACT</name>
<dbReference type="InterPro" id="IPR039426">
    <property type="entry name" value="TonB-dep_rcpt-like"/>
</dbReference>
<accession>A0ABZ0IT79</accession>
<proteinExistence type="predicted"/>
<evidence type="ECO:0000313" key="4">
    <source>
        <dbReference type="EMBL" id="WOK07349.1"/>
    </source>
</evidence>
<evidence type="ECO:0000313" key="5">
    <source>
        <dbReference type="Proteomes" id="UP001302349"/>
    </source>
</evidence>
<dbReference type="Proteomes" id="UP001302349">
    <property type="component" value="Chromosome"/>
</dbReference>
<feature type="chain" id="PRO_5047117099" evidence="2">
    <location>
        <begin position="21"/>
        <end position="855"/>
    </location>
</feature>
<organism evidence="4 5">
    <name type="scientific">Imperialibacter roseus</name>
    <dbReference type="NCBI Taxonomy" id="1324217"/>
    <lineage>
        <taxon>Bacteria</taxon>
        <taxon>Pseudomonadati</taxon>
        <taxon>Bacteroidota</taxon>
        <taxon>Cytophagia</taxon>
        <taxon>Cytophagales</taxon>
        <taxon>Flammeovirgaceae</taxon>
        <taxon>Imperialibacter</taxon>
    </lineage>
</organism>
<dbReference type="Gene3D" id="2.170.130.10">
    <property type="entry name" value="TonB-dependent receptor, plug domain"/>
    <property type="match status" value="1"/>
</dbReference>
<protein>
    <submittedName>
        <fullName evidence="4">TonB-dependent receptor plug domain-containing protein</fullName>
    </submittedName>
</protein>
<dbReference type="Pfam" id="PF07715">
    <property type="entry name" value="Plug"/>
    <property type="match status" value="1"/>
</dbReference>
<feature type="domain" description="TonB-dependent receptor plug" evidence="3">
    <location>
        <begin position="215"/>
        <end position="294"/>
    </location>
</feature>
<dbReference type="InterPro" id="IPR012910">
    <property type="entry name" value="Plug_dom"/>
</dbReference>
<dbReference type="RefSeq" id="WP_317490028.1">
    <property type="nucleotide sequence ID" value="NZ_CP136051.1"/>
</dbReference>